<accession>A0A2Z7AF83</accession>
<gene>
    <name evidence="2" type="ORF">F511_41734</name>
</gene>
<name>A0A2Z7AF83_9LAMI</name>
<evidence type="ECO:0000313" key="3">
    <source>
        <dbReference type="Proteomes" id="UP000250235"/>
    </source>
</evidence>
<dbReference type="AlphaFoldDB" id="A0A2Z7AF83"/>
<sequence length="131" mass="14994">MLNKKLTTANVTVKNDENQQARNDDVLDSRGNQQMATVEWNQQKASTSSWCLELAIAKRCRLNKLIRQRFALAIRFSRGFRDKIQQVQHSRETSRFDDVILSIEEAGGSNRDVIISIIEAADDLRELDVNC</sequence>
<dbReference type="Proteomes" id="UP000250235">
    <property type="component" value="Unassembled WGS sequence"/>
</dbReference>
<feature type="region of interest" description="Disordered" evidence="1">
    <location>
        <begin position="9"/>
        <end position="28"/>
    </location>
</feature>
<feature type="compositionally biased region" description="Basic and acidic residues" evidence="1">
    <location>
        <begin position="14"/>
        <end position="28"/>
    </location>
</feature>
<evidence type="ECO:0000313" key="2">
    <source>
        <dbReference type="EMBL" id="KZV20373.1"/>
    </source>
</evidence>
<organism evidence="2 3">
    <name type="scientific">Dorcoceras hygrometricum</name>
    <dbReference type="NCBI Taxonomy" id="472368"/>
    <lineage>
        <taxon>Eukaryota</taxon>
        <taxon>Viridiplantae</taxon>
        <taxon>Streptophyta</taxon>
        <taxon>Embryophyta</taxon>
        <taxon>Tracheophyta</taxon>
        <taxon>Spermatophyta</taxon>
        <taxon>Magnoliopsida</taxon>
        <taxon>eudicotyledons</taxon>
        <taxon>Gunneridae</taxon>
        <taxon>Pentapetalae</taxon>
        <taxon>asterids</taxon>
        <taxon>lamiids</taxon>
        <taxon>Lamiales</taxon>
        <taxon>Gesneriaceae</taxon>
        <taxon>Didymocarpoideae</taxon>
        <taxon>Trichosporeae</taxon>
        <taxon>Loxocarpinae</taxon>
        <taxon>Dorcoceras</taxon>
    </lineage>
</organism>
<protein>
    <submittedName>
        <fullName evidence="2">Uncharacterized protein</fullName>
    </submittedName>
</protein>
<reference evidence="2 3" key="1">
    <citation type="journal article" date="2015" name="Proc. Natl. Acad. Sci. U.S.A.">
        <title>The resurrection genome of Boea hygrometrica: A blueprint for survival of dehydration.</title>
        <authorList>
            <person name="Xiao L."/>
            <person name="Yang G."/>
            <person name="Zhang L."/>
            <person name="Yang X."/>
            <person name="Zhao S."/>
            <person name="Ji Z."/>
            <person name="Zhou Q."/>
            <person name="Hu M."/>
            <person name="Wang Y."/>
            <person name="Chen M."/>
            <person name="Xu Y."/>
            <person name="Jin H."/>
            <person name="Xiao X."/>
            <person name="Hu G."/>
            <person name="Bao F."/>
            <person name="Hu Y."/>
            <person name="Wan P."/>
            <person name="Li L."/>
            <person name="Deng X."/>
            <person name="Kuang T."/>
            <person name="Xiang C."/>
            <person name="Zhu J.K."/>
            <person name="Oliver M.J."/>
            <person name="He Y."/>
        </authorList>
    </citation>
    <scope>NUCLEOTIDE SEQUENCE [LARGE SCALE GENOMIC DNA]</scope>
    <source>
        <strain evidence="3">cv. XS01</strain>
    </source>
</reference>
<dbReference type="EMBL" id="KV015711">
    <property type="protein sequence ID" value="KZV20373.1"/>
    <property type="molecule type" value="Genomic_DNA"/>
</dbReference>
<proteinExistence type="predicted"/>
<keyword evidence="3" id="KW-1185">Reference proteome</keyword>
<evidence type="ECO:0000256" key="1">
    <source>
        <dbReference type="SAM" id="MobiDB-lite"/>
    </source>
</evidence>